<accession>A0A430G8Y0</accession>
<evidence type="ECO:0000313" key="3">
    <source>
        <dbReference type="Proteomes" id="UP000287746"/>
    </source>
</evidence>
<gene>
    <name evidence="2" type="ORF">DAH66_00945</name>
</gene>
<feature type="chain" id="PRO_5019307053" evidence="1">
    <location>
        <begin position="26"/>
        <end position="194"/>
    </location>
</feature>
<dbReference type="EMBL" id="QQYZ01000001">
    <property type="protein sequence ID" value="RSY90576.1"/>
    <property type="molecule type" value="Genomic_DNA"/>
</dbReference>
<reference evidence="2 3" key="1">
    <citation type="submission" date="2018-07" db="EMBL/GenBank/DDBJ databases">
        <title>Genomic and Epidemiologic Investigation of an Indolent Hospital Outbreak.</title>
        <authorList>
            <person name="Johnson R.C."/>
            <person name="Deming C."/>
            <person name="Conlan S."/>
            <person name="Zellmer C.J."/>
            <person name="Michelin A.V."/>
            <person name="Lee-Lin S."/>
            <person name="Thomas P.J."/>
            <person name="Park M."/>
            <person name="Weingarten R.A."/>
            <person name="Less J."/>
            <person name="Dekker J.P."/>
            <person name="Frank K.M."/>
            <person name="Musser K.A."/>
            <person name="Mcquiston J.R."/>
            <person name="Henderson D.K."/>
            <person name="Lau A.F."/>
            <person name="Palmore T.N."/>
            <person name="Segre J.A."/>
        </authorList>
    </citation>
    <scope>NUCLEOTIDE SEQUENCE [LARGE SCALE GENOMIC DNA]</scope>
    <source>
        <strain evidence="2 3">SK-CDC1_0717</strain>
    </source>
</reference>
<organism evidence="2 3">
    <name type="scientific">Sphingomonas koreensis</name>
    <dbReference type="NCBI Taxonomy" id="93064"/>
    <lineage>
        <taxon>Bacteria</taxon>
        <taxon>Pseudomonadati</taxon>
        <taxon>Pseudomonadota</taxon>
        <taxon>Alphaproteobacteria</taxon>
        <taxon>Sphingomonadales</taxon>
        <taxon>Sphingomonadaceae</taxon>
        <taxon>Sphingomonas</taxon>
    </lineage>
</organism>
<proteinExistence type="predicted"/>
<keyword evidence="1" id="KW-0732">Signal</keyword>
<evidence type="ECO:0000313" key="2">
    <source>
        <dbReference type="EMBL" id="RSY90576.1"/>
    </source>
</evidence>
<sequence>MMQRRRVIQSAVLALAGLSARGVKAAEAEVQLPPGTASRGDFDYFLGSWRVEHQRLRKRLAGSNDWEAFAGRTHCQQMFGGLVNLNESISYRGGRTSYGMGLRALDEPGGRWADWYLSGGDLSKIDPPLYGRFSRGVGTFLSRETFEGRQLLVRGQFASVNREEARWEQAFSVDDGVTWETNWVMRYLRMEDAR</sequence>
<evidence type="ECO:0000256" key="1">
    <source>
        <dbReference type="SAM" id="SignalP"/>
    </source>
</evidence>
<dbReference type="Proteomes" id="UP000287746">
    <property type="component" value="Unassembled WGS sequence"/>
</dbReference>
<name>A0A430G8Y0_9SPHN</name>
<protein>
    <submittedName>
        <fullName evidence="2">DUF1579 domain-containing protein</fullName>
    </submittedName>
</protein>
<feature type="signal peptide" evidence="1">
    <location>
        <begin position="1"/>
        <end position="25"/>
    </location>
</feature>
<comment type="caution">
    <text evidence="2">The sequence shown here is derived from an EMBL/GenBank/DDBJ whole genome shotgun (WGS) entry which is preliminary data.</text>
</comment>
<dbReference type="AlphaFoldDB" id="A0A430G8Y0"/>